<evidence type="ECO:0000256" key="7">
    <source>
        <dbReference type="ARBA" id="ARBA00022989"/>
    </source>
</evidence>
<dbReference type="Gene3D" id="3.55.40.10">
    <property type="entry name" value="minor pseudopilin epsh domain"/>
    <property type="match status" value="1"/>
</dbReference>
<evidence type="ECO:0000256" key="10">
    <source>
        <dbReference type="ARBA" id="ARBA00030775"/>
    </source>
</evidence>
<gene>
    <name evidence="13" type="ORF">C1702_00995</name>
    <name evidence="14" type="ORF">EV676_102213</name>
</gene>
<evidence type="ECO:0000256" key="1">
    <source>
        <dbReference type="ARBA" id="ARBA00004377"/>
    </source>
</evidence>
<dbReference type="Proteomes" id="UP000294772">
    <property type="component" value="Unassembled WGS sequence"/>
</dbReference>
<dbReference type="EMBL" id="SLXF01000002">
    <property type="protein sequence ID" value="TCP08705.1"/>
    <property type="molecule type" value="Genomic_DNA"/>
</dbReference>
<dbReference type="NCBIfam" id="TIGR02532">
    <property type="entry name" value="IV_pilin_GFxxxE"/>
    <property type="match status" value="1"/>
</dbReference>
<comment type="subcellular location">
    <subcellularLocation>
        <location evidence="1">Cell inner membrane</location>
        <topology evidence="1">Single-pass membrane protein</topology>
    </subcellularLocation>
</comment>
<evidence type="ECO:0000313" key="14">
    <source>
        <dbReference type="EMBL" id="TCP08705.1"/>
    </source>
</evidence>
<dbReference type="GO" id="GO:0015628">
    <property type="term" value="P:protein secretion by the type II secretion system"/>
    <property type="evidence" value="ECO:0007669"/>
    <property type="project" value="InterPro"/>
</dbReference>
<comment type="caution">
    <text evidence="13">The sequence shown here is derived from an EMBL/GenBank/DDBJ whole genome shotgun (WGS) entry which is preliminary data.</text>
</comment>
<comment type="similarity">
    <text evidence="9">Belongs to the GSP H family.</text>
</comment>
<proteinExistence type="inferred from homology"/>
<name>A0A2S5T9C1_9BURK</name>
<organism evidence="13 15">
    <name type="scientific">Caldimonas thermodepolymerans</name>
    <dbReference type="NCBI Taxonomy" id="215580"/>
    <lineage>
        <taxon>Bacteria</taxon>
        <taxon>Pseudomonadati</taxon>
        <taxon>Pseudomonadota</taxon>
        <taxon>Betaproteobacteria</taxon>
        <taxon>Burkholderiales</taxon>
        <taxon>Sphaerotilaceae</taxon>
        <taxon>Caldimonas</taxon>
    </lineage>
</organism>
<sequence>MNSRPNRGFTLIELLAVISIMGVLIAIGVPSFRTFVAGRAVTGHVSEIASAMRLARAEAIKRGAPVTLCRTTEPDSDEPSCSSGDWTTGWVIFVDRGTQGQFNAETDQVVQVHGPVTNSGGITRSGSASITFLPSGVATGAAGSFTFLPTLPEGDANFARLRRVVCVNFVGSTRMSTTGTCS</sequence>
<keyword evidence="4" id="KW-0488">Methylation</keyword>
<dbReference type="PROSITE" id="PS00409">
    <property type="entry name" value="PROKAR_NTER_METHYL"/>
    <property type="match status" value="1"/>
</dbReference>
<feature type="transmembrane region" description="Helical" evidence="11">
    <location>
        <begin position="12"/>
        <end position="32"/>
    </location>
</feature>
<accession>A0A2S5T9C1</accession>
<feature type="domain" description="General secretion pathway GspH" evidence="12">
    <location>
        <begin position="45"/>
        <end position="168"/>
    </location>
</feature>
<keyword evidence="3" id="KW-1003">Cell membrane</keyword>
<dbReference type="InterPro" id="IPR045584">
    <property type="entry name" value="Pilin-like"/>
</dbReference>
<dbReference type="InterPro" id="IPR022346">
    <property type="entry name" value="T2SS_GspH"/>
</dbReference>
<evidence type="ECO:0000256" key="11">
    <source>
        <dbReference type="SAM" id="Phobius"/>
    </source>
</evidence>
<reference evidence="13 15" key="1">
    <citation type="submission" date="2018-02" db="EMBL/GenBank/DDBJ databases">
        <title>Reclassifiation of [Polyangium] brachysporum DSM 7029 as Guopingzhaonella breviflexa gen. nov., sp. nov., a member of the family Comamonadaceae.</title>
        <authorList>
            <person name="Tang B."/>
        </authorList>
    </citation>
    <scope>NUCLEOTIDE SEQUENCE [LARGE SCALE GENOMIC DNA]</scope>
    <source>
        <strain evidence="13 15">DSM 15344</strain>
    </source>
</reference>
<protein>
    <recommendedName>
        <fullName evidence="2">Type II secretion system protein H</fullName>
    </recommendedName>
    <alternativeName>
        <fullName evidence="10">General secretion pathway protein H</fullName>
    </alternativeName>
</protein>
<evidence type="ECO:0000259" key="12">
    <source>
        <dbReference type="Pfam" id="PF12019"/>
    </source>
</evidence>
<keyword evidence="6 11" id="KW-0812">Transmembrane</keyword>
<keyword evidence="7 11" id="KW-1133">Transmembrane helix</keyword>
<dbReference type="InterPro" id="IPR012902">
    <property type="entry name" value="N_methyl_site"/>
</dbReference>
<keyword evidence="15" id="KW-1185">Reference proteome</keyword>
<evidence type="ECO:0000256" key="9">
    <source>
        <dbReference type="ARBA" id="ARBA00025772"/>
    </source>
</evidence>
<evidence type="ECO:0000256" key="3">
    <source>
        <dbReference type="ARBA" id="ARBA00022475"/>
    </source>
</evidence>
<evidence type="ECO:0000256" key="5">
    <source>
        <dbReference type="ARBA" id="ARBA00022519"/>
    </source>
</evidence>
<dbReference type="AlphaFoldDB" id="A0A2S5T9C1"/>
<dbReference type="Proteomes" id="UP000239406">
    <property type="component" value="Unassembled WGS sequence"/>
</dbReference>
<evidence type="ECO:0000256" key="8">
    <source>
        <dbReference type="ARBA" id="ARBA00023136"/>
    </source>
</evidence>
<dbReference type="Pfam" id="PF07963">
    <property type="entry name" value="N_methyl"/>
    <property type="match status" value="1"/>
</dbReference>
<evidence type="ECO:0000313" key="15">
    <source>
        <dbReference type="Proteomes" id="UP000239406"/>
    </source>
</evidence>
<evidence type="ECO:0000256" key="2">
    <source>
        <dbReference type="ARBA" id="ARBA00021549"/>
    </source>
</evidence>
<reference evidence="14 16" key="2">
    <citation type="submission" date="2019-03" db="EMBL/GenBank/DDBJ databases">
        <title>Genomic Encyclopedia of Type Strains, Phase IV (KMG-IV): sequencing the most valuable type-strain genomes for metagenomic binning, comparative biology and taxonomic classification.</title>
        <authorList>
            <person name="Goeker M."/>
        </authorList>
    </citation>
    <scope>NUCLEOTIDE SEQUENCE [LARGE SCALE GENOMIC DNA]</scope>
    <source>
        <strain evidence="14 16">DSM 15264</strain>
    </source>
</reference>
<evidence type="ECO:0000256" key="4">
    <source>
        <dbReference type="ARBA" id="ARBA00022481"/>
    </source>
</evidence>
<dbReference type="EMBL" id="PSNY01000001">
    <property type="protein sequence ID" value="PPE71605.1"/>
    <property type="molecule type" value="Genomic_DNA"/>
</dbReference>
<evidence type="ECO:0000256" key="6">
    <source>
        <dbReference type="ARBA" id="ARBA00022692"/>
    </source>
</evidence>
<evidence type="ECO:0000313" key="16">
    <source>
        <dbReference type="Proteomes" id="UP000294772"/>
    </source>
</evidence>
<dbReference type="Pfam" id="PF12019">
    <property type="entry name" value="GspH"/>
    <property type="match status" value="1"/>
</dbReference>
<dbReference type="GO" id="GO:0015627">
    <property type="term" value="C:type II protein secretion system complex"/>
    <property type="evidence" value="ECO:0007669"/>
    <property type="project" value="InterPro"/>
</dbReference>
<keyword evidence="8 11" id="KW-0472">Membrane</keyword>
<dbReference type="GO" id="GO:0005886">
    <property type="term" value="C:plasma membrane"/>
    <property type="evidence" value="ECO:0007669"/>
    <property type="project" value="UniProtKB-SubCell"/>
</dbReference>
<dbReference type="RefSeq" id="WP_104355797.1">
    <property type="nucleotide sequence ID" value="NZ_CP064338.1"/>
</dbReference>
<dbReference type="SUPFAM" id="SSF54523">
    <property type="entry name" value="Pili subunits"/>
    <property type="match status" value="1"/>
</dbReference>
<keyword evidence="5" id="KW-0997">Cell inner membrane</keyword>
<dbReference type="OrthoDB" id="8592199at2"/>
<evidence type="ECO:0000313" key="13">
    <source>
        <dbReference type="EMBL" id="PPE71605.1"/>
    </source>
</evidence>